<evidence type="ECO:0000256" key="1">
    <source>
        <dbReference type="SAM" id="Phobius"/>
    </source>
</evidence>
<keyword evidence="1" id="KW-0472">Membrane</keyword>
<evidence type="ECO:0000313" key="2">
    <source>
        <dbReference type="EMBL" id="CAE7409731.1"/>
    </source>
</evidence>
<feature type="transmembrane region" description="Helical" evidence="1">
    <location>
        <begin position="320"/>
        <end position="344"/>
    </location>
</feature>
<protein>
    <submittedName>
        <fullName evidence="2">Uncharacterized protein</fullName>
    </submittedName>
</protein>
<dbReference type="Proteomes" id="UP000604046">
    <property type="component" value="Unassembled WGS sequence"/>
</dbReference>
<keyword evidence="1" id="KW-0812">Transmembrane</keyword>
<keyword evidence="3" id="KW-1185">Reference proteome</keyword>
<name>A0A812QYQ9_9DINO</name>
<sequence>MWPFCFGAFQTMSGLLLRVSKNSANFVVKLSSGRLQWTTQVDVSAAPAEKPRCAREFAGIACNIRVFQNESYDGLCPLHMTTAPLCKGIIFAAAEEHWWRCGSGFADCDSWFTTKFAVQNIYEAELADLIVDGLSVLFGLVLLCCRYTDKDNRRLVYVPLAMTVGFMADIVLEARVVFSAMAATGVLENYKASFCFSIGDGYATIVKLEDMLGTISTLATVNILVACVGGFVEVFDVCREARGKGPAGWPFFVTNMAALCELILGVGSFAMNTVQFRGELEAIEDAALNLQQLEEGHLCYHLNELMPRPEAVGMRMLEPLWIAIPGGLVIVCFFLACCFSALCGPGPRSKERPRTSE</sequence>
<reference evidence="2" key="1">
    <citation type="submission" date="2021-02" db="EMBL/GenBank/DDBJ databases">
        <authorList>
            <person name="Dougan E. K."/>
            <person name="Rhodes N."/>
            <person name="Thang M."/>
            <person name="Chan C."/>
        </authorList>
    </citation>
    <scope>NUCLEOTIDE SEQUENCE</scope>
</reference>
<keyword evidence="1" id="KW-1133">Transmembrane helix</keyword>
<comment type="caution">
    <text evidence="2">The sequence shown here is derived from an EMBL/GenBank/DDBJ whole genome shotgun (WGS) entry which is preliminary data.</text>
</comment>
<accession>A0A812QYQ9</accession>
<evidence type="ECO:0000313" key="3">
    <source>
        <dbReference type="Proteomes" id="UP000604046"/>
    </source>
</evidence>
<dbReference type="AlphaFoldDB" id="A0A812QYQ9"/>
<proteinExistence type="predicted"/>
<organism evidence="2 3">
    <name type="scientific">Symbiodinium natans</name>
    <dbReference type="NCBI Taxonomy" id="878477"/>
    <lineage>
        <taxon>Eukaryota</taxon>
        <taxon>Sar</taxon>
        <taxon>Alveolata</taxon>
        <taxon>Dinophyceae</taxon>
        <taxon>Suessiales</taxon>
        <taxon>Symbiodiniaceae</taxon>
        <taxon>Symbiodinium</taxon>
    </lineage>
</organism>
<dbReference type="OrthoDB" id="10353548at2759"/>
<feature type="transmembrane region" description="Helical" evidence="1">
    <location>
        <begin position="247"/>
        <end position="271"/>
    </location>
</feature>
<feature type="transmembrane region" description="Helical" evidence="1">
    <location>
        <begin position="129"/>
        <end position="148"/>
    </location>
</feature>
<dbReference type="EMBL" id="CAJNDS010002282">
    <property type="protein sequence ID" value="CAE7409731.1"/>
    <property type="molecule type" value="Genomic_DNA"/>
</dbReference>
<gene>
    <name evidence="2" type="ORF">SNAT2548_LOCUS22284</name>
</gene>
<feature type="transmembrane region" description="Helical" evidence="1">
    <location>
        <begin position="215"/>
        <end position="235"/>
    </location>
</feature>
<feature type="transmembrane region" description="Helical" evidence="1">
    <location>
        <begin position="155"/>
        <end position="172"/>
    </location>
</feature>